<keyword evidence="11 16" id="KW-0670">Pyruvate</keyword>
<keyword evidence="4 13" id="KW-0808">Transferase</keyword>
<evidence type="ECO:0000259" key="15">
    <source>
        <dbReference type="Pfam" id="PF02887"/>
    </source>
</evidence>
<keyword evidence="17" id="KW-1185">Reference proteome</keyword>
<keyword evidence="8" id="KW-0067">ATP-binding</keyword>
<dbReference type="InterPro" id="IPR011037">
    <property type="entry name" value="Pyrv_Knase-like_insert_dom_sf"/>
</dbReference>
<evidence type="ECO:0000256" key="4">
    <source>
        <dbReference type="ARBA" id="ARBA00022679"/>
    </source>
</evidence>
<name>A0A386HMR9_9BACT</name>
<dbReference type="KEGG" id="ark:D6B99_03675"/>
<dbReference type="PANTHER" id="PTHR11817">
    <property type="entry name" value="PYRUVATE KINASE"/>
    <property type="match status" value="1"/>
</dbReference>
<dbReference type="InterPro" id="IPR015806">
    <property type="entry name" value="Pyrv_Knase_insert_dom_sf"/>
</dbReference>
<protein>
    <recommendedName>
        <fullName evidence="3 12">Pyruvate kinase</fullName>
        <ecNumber evidence="3 12">2.7.1.40</ecNumber>
    </recommendedName>
</protein>
<dbReference type="RefSeq" id="WP_119985190.1">
    <property type="nucleotide sequence ID" value="NZ_CP032489.1"/>
</dbReference>
<comment type="similarity">
    <text evidence="2 13">Belongs to the pyruvate kinase family.</text>
</comment>
<dbReference type="EC" id="2.7.1.40" evidence="3 12"/>
<comment type="pathway">
    <text evidence="1 13">Carbohydrate degradation; glycolysis; pyruvate from D-glyceraldehyde 3-phosphate: step 5/5.</text>
</comment>
<dbReference type="SUPFAM" id="SSF52935">
    <property type="entry name" value="PK C-terminal domain-like"/>
    <property type="match status" value="1"/>
</dbReference>
<dbReference type="OrthoDB" id="9812123at2"/>
<dbReference type="GO" id="GO:0005524">
    <property type="term" value="F:ATP binding"/>
    <property type="evidence" value="ECO:0007669"/>
    <property type="project" value="UniProtKB-KW"/>
</dbReference>
<dbReference type="InterPro" id="IPR001697">
    <property type="entry name" value="Pyr_Knase"/>
</dbReference>
<reference evidence="16 17" key="1">
    <citation type="submission" date="2018-09" db="EMBL/GenBank/DDBJ databases">
        <title>Arachidicoccus sp. nov., a bacterium isolated from soil.</title>
        <authorList>
            <person name="Weon H.-Y."/>
            <person name="Kwon S.-W."/>
            <person name="Lee S.A."/>
        </authorList>
    </citation>
    <scope>NUCLEOTIDE SEQUENCE [LARGE SCALE GENOMIC DNA]</scope>
    <source>
        <strain evidence="16 17">KIS59-12</strain>
    </source>
</reference>
<dbReference type="Gene3D" id="3.40.1380.20">
    <property type="entry name" value="Pyruvate kinase, C-terminal domain"/>
    <property type="match status" value="1"/>
</dbReference>
<dbReference type="PRINTS" id="PR01050">
    <property type="entry name" value="PYRUVTKNASE"/>
</dbReference>
<evidence type="ECO:0000256" key="13">
    <source>
        <dbReference type="RuleBase" id="RU000504"/>
    </source>
</evidence>
<evidence type="ECO:0000313" key="17">
    <source>
        <dbReference type="Proteomes" id="UP000266118"/>
    </source>
</evidence>
<evidence type="ECO:0000256" key="2">
    <source>
        <dbReference type="ARBA" id="ARBA00008663"/>
    </source>
</evidence>
<evidence type="ECO:0000256" key="6">
    <source>
        <dbReference type="ARBA" id="ARBA00022741"/>
    </source>
</evidence>
<evidence type="ECO:0000256" key="8">
    <source>
        <dbReference type="ARBA" id="ARBA00022840"/>
    </source>
</evidence>
<evidence type="ECO:0000256" key="5">
    <source>
        <dbReference type="ARBA" id="ARBA00022723"/>
    </source>
</evidence>
<dbReference type="InterPro" id="IPR015795">
    <property type="entry name" value="Pyrv_Knase_C"/>
</dbReference>
<dbReference type="GO" id="GO:0004743">
    <property type="term" value="F:pyruvate kinase activity"/>
    <property type="evidence" value="ECO:0007669"/>
    <property type="project" value="UniProtKB-UniRule"/>
</dbReference>
<evidence type="ECO:0000259" key="14">
    <source>
        <dbReference type="Pfam" id="PF00224"/>
    </source>
</evidence>
<keyword evidence="5" id="KW-0479">Metal-binding</keyword>
<dbReference type="FunFam" id="2.40.33.10:FF:000001">
    <property type="entry name" value="Pyruvate kinase"/>
    <property type="match status" value="1"/>
</dbReference>
<accession>A0A386HMR9</accession>
<dbReference type="GO" id="GO:0000287">
    <property type="term" value="F:magnesium ion binding"/>
    <property type="evidence" value="ECO:0007669"/>
    <property type="project" value="UniProtKB-UniRule"/>
</dbReference>
<feature type="domain" description="Pyruvate kinase C-terminal" evidence="15">
    <location>
        <begin position="382"/>
        <end position="494"/>
    </location>
</feature>
<sequence length="502" mass="55886">MSKNVEKYLHKEMDADAGIQHSFHKTKIVATVGPACEKYEELLALVRAGVNVFRLNFSHGSHDNKLEIIKSIRAINVKEPYNVAILGDLQGPKLRVGQIENNCLPIATGDILTFTSTEKVVGNKEKIYVSYPNLHNDVSVGEKILIDDGKIEVVVTEVDKNTGNVQVRVTYGGNLLPNKGVNLPDTAISLPAMTEKDIADLDFIVEQELDWVALSFVRKAEDIVDLKRRVIEKGSKIKVMSKIEMPSAMDDLRNIVNESDGVMVARGDLGVELPVEKVPMAQREIIRKCIHRSKPVIVATQMMESMMDRTKPNRSEITDVANAVLEGADAVMLSGETAMGQHPTLVVETMRKIILEVERTEYRYDRSAEVKVIAHSPTVLSDAICYNACKIAKEVNARALIGMTQSGYTGFRISSYRPETPLYIFTKEHQLVNQLSLSWGVRAFFYDEEISLDEIINDQINILQERKFIKNGDVIVNTGSTPVESHLPTNILKITTVGELGN</sequence>
<evidence type="ECO:0000256" key="10">
    <source>
        <dbReference type="ARBA" id="ARBA00023152"/>
    </source>
</evidence>
<dbReference type="NCBIfam" id="NF004978">
    <property type="entry name" value="PRK06354.1"/>
    <property type="match status" value="1"/>
</dbReference>
<keyword evidence="7 13" id="KW-0418">Kinase</keyword>
<dbReference type="AlphaFoldDB" id="A0A386HMR9"/>
<dbReference type="InterPro" id="IPR015793">
    <property type="entry name" value="Pyrv_Knase_brl"/>
</dbReference>
<evidence type="ECO:0000256" key="3">
    <source>
        <dbReference type="ARBA" id="ARBA00012142"/>
    </source>
</evidence>
<feature type="domain" description="Pyruvate kinase barrel" evidence="14">
    <location>
        <begin position="24"/>
        <end position="345"/>
    </location>
</feature>
<evidence type="ECO:0000313" key="16">
    <source>
        <dbReference type="EMBL" id="AYD46791.1"/>
    </source>
</evidence>
<dbReference type="InterPro" id="IPR015813">
    <property type="entry name" value="Pyrv/PenolPyrv_kinase-like_dom"/>
</dbReference>
<organism evidence="16 17">
    <name type="scientific">Arachidicoccus soli</name>
    <dbReference type="NCBI Taxonomy" id="2341117"/>
    <lineage>
        <taxon>Bacteria</taxon>
        <taxon>Pseudomonadati</taxon>
        <taxon>Bacteroidota</taxon>
        <taxon>Chitinophagia</taxon>
        <taxon>Chitinophagales</taxon>
        <taxon>Chitinophagaceae</taxon>
        <taxon>Arachidicoccus</taxon>
    </lineage>
</organism>
<dbReference type="Gene3D" id="2.40.33.10">
    <property type="entry name" value="PK beta-barrel domain-like"/>
    <property type="match status" value="1"/>
</dbReference>
<dbReference type="Pfam" id="PF02887">
    <property type="entry name" value="PK_C"/>
    <property type="match status" value="1"/>
</dbReference>
<proteinExistence type="inferred from homology"/>
<dbReference type="SUPFAM" id="SSF50800">
    <property type="entry name" value="PK beta-barrel domain-like"/>
    <property type="match status" value="1"/>
</dbReference>
<dbReference type="Gene3D" id="3.20.20.60">
    <property type="entry name" value="Phosphoenolpyruvate-binding domains"/>
    <property type="match status" value="1"/>
</dbReference>
<dbReference type="InterPro" id="IPR036918">
    <property type="entry name" value="Pyrv_Knase_C_sf"/>
</dbReference>
<dbReference type="InterPro" id="IPR040442">
    <property type="entry name" value="Pyrv_kinase-like_dom_sf"/>
</dbReference>
<dbReference type="Proteomes" id="UP000266118">
    <property type="component" value="Chromosome"/>
</dbReference>
<dbReference type="EMBL" id="CP032489">
    <property type="protein sequence ID" value="AYD46791.1"/>
    <property type="molecule type" value="Genomic_DNA"/>
</dbReference>
<keyword evidence="9 13" id="KW-0460">Magnesium</keyword>
<dbReference type="NCBIfam" id="TIGR01064">
    <property type="entry name" value="pyruv_kin"/>
    <property type="match status" value="1"/>
</dbReference>
<dbReference type="SUPFAM" id="SSF51621">
    <property type="entry name" value="Phosphoenolpyruvate/pyruvate domain"/>
    <property type="match status" value="1"/>
</dbReference>
<evidence type="ECO:0000256" key="9">
    <source>
        <dbReference type="ARBA" id="ARBA00022842"/>
    </source>
</evidence>
<dbReference type="Pfam" id="PF00224">
    <property type="entry name" value="PK"/>
    <property type="match status" value="1"/>
</dbReference>
<keyword evidence="10 13" id="KW-0324">Glycolysis</keyword>
<evidence type="ECO:0000256" key="12">
    <source>
        <dbReference type="NCBIfam" id="TIGR01064"/>
    </source>
</evidence>
<gene>
    <name evidence="16" type="primary">pyk</name>
    <name evidence="16" type="ORF">D6B99_03675</name>
</gene>
<keyword evidence="6" id="KW-0547">Nucleotide-binding</keyword>
<dbReference type="UniPathway" id="UPA00109">
    <property type="reaction ID" value="UER00188"/>
</dbReference>
<comment type="catalytic activity">
    <reaction evidence="13">
        <text>pyruvate + ATP = phosphoenolpyruvate + ADP + H(+)</text>
        <dbReference type="Rhea" id="RHEA:18157"/>
        <dbReference type="ChEBI" id="CHEBI:15361"/>
        <dbReference type="ChEBI" id="CHEBI:15378"/>
        <dbReference type="ChEBI" id="CHEBI:30616"/>
        <dbReference type="ChEBI" id="CHEBI:58702"/>
        <dbReference type="ChEBI" id="CHEBI:456216"/>
        <dbReference type="EC" id="2.7.1.40"/>
    </reaction>
</comment>
<evidence type="ECO:0000256" key="7">
    <source>
        <dbReference type="ARBA" id="ARBA00022777"/>
    </source>
</evidence>
<evidence type="ECO:0000256" key="1">
    <source>
        <dbReference type="ARBA" id="ARBA00004997"/>
    </source>
</evidence>
<dbReference type="GO" id="GO:0030955">
    <property type="term" value="F:potassium ion binding"/>
    <property type="evidence" value="ECO:0007669"/>
    <property type="project" value="UniProtKB-UniRule"/>
</dbReference>
<evidence type="ECO:0000256" key="11">
    <source>
        <dbReference type="ARBA" id="ARBA00023317"/>
    </source>
</evidence>
<dbReference type="NCBIfam" id="NF004491">
    <property type="entry name" value="PRK05826.1"/>
    <property type="match status" value="1"/>
</dbReference>
<dbReference type="GO" id="GO:0016301">
    <property type="term" value="F:kinase activity"/>
    <property type="evidence" value="ECO:0007669"/>
    <property type="project" value="UniProtKB-KW"/>
</dbReference>